<evidence type="ECO:0000256" key="9">
    <source>
        <dbReference type="RuleBase" id="RU361187"/>
    </source>
</evidence>
<dbReference type="PROSITE" id="PS51175">
    <property type="entry name" value="CBM6"/>
    <property type="match status" value="1"/>
</dbReference>
<evidence type="ECO:0000256" key="4">
    <source>
        <dbReference type="ARBA" id="ARBA00022801"/>
    </source>
</evidence>
<protein>
    <recommendedName>
        <fullName evidence="11">CBM6 domain-containing protein</fullName>
    </recommendedName>
</protein>
<dbReference type="CDD" id="cd04084">
    <property type="entry name" value="CBM6_xylanase-like"/>
    <property type="match status" value="1"/>
</dbReference>
<accession>A0A1Q5ZVU0</accession>
<evidence type="ECO:0000256" key="6">
    <source>
        <dbReference type="ARBA" id="ARBA00023295"/>
    </source>
</evidence>
<organism evidence="12 13">
    <name type="scientific">Mucilaginibacter polytrichastri</name>
    <dbReference type="NCBI Taxonomy" id="1302689"/>
    <lineage>
        <taxon>Bacteria</taxon>
        <taxon>Pseudomonadati</taxon>
        <taxon>Bacteroidota</taxon>
        <taxon>Sphingobacteriia</taxon>
        <taxon>Sphingobacteriales</taxon>
        <taxon>Sphingobacteriaceae</taxon>
        <taxon>Mucilaginibacter</taxon>
    </lineage>
</organism>
<evidence type="ECO:0000256" key="8">
    <source>
        <dbReference type="PIRSR" id="PIRSR606710-2"/>
    </source>
</evidence>
<feature type="domain" description="CBM6" evidence="11">
    <location>
        <begin position="330"/>
        <end position="455"/>
    </location>
</feature>
<dbReference type="SUPFAM" id="SSF49785">
    <property type="entry name" value="Galactose-binding domain-like"/>
    <property type="match status" value="1"/>
</dbReference>
<evidence type="ECO:0000256" key="7">
    <source>
        <dbReference type="PIRSR" id="PIRSR606710-1"/>
    </source>
</evidence>
<gene>
    <name evidence="12" type="ORF">RG47T_1327</name>
</gene>
<dbReference type="GO" id="GO:0030246">
    <property type="term" value="F:carbohydrate binding"/>
    <property type="evidence" value="ECO:0007669"/>
    <property type="project" value="InterPro"/>
</dbReference>
<dbReference type="InterPro" id="IPR008979">
    <property type="entry name" value="Galactose-bd-like_sf"/>
</dbReference>
<keyword evidence="6 9" id="KW-0326">Glycosidase</keyword>
<dbReference type="PANTHER" id="PTHR43772:SF2">
    <property type="entry name" value="PUTATIVE (AFU_ORTHOLOGUE AFUA_2G04480)-RELATED"/>
    <property type="match status" value="1"/>
</dbReference>
<keyword evidence="2" id="KW-0624">Polysaccharide degradation</keyword>
<evidence type="ECO:0000313" key="12">
    <source>
        <dbReference type="EMBL" id="OKS85881.1"/>
    </source>
</evidence>
<dbReference type="EMBL" id="MPPL01000001">
    <property type="protein sequence ID" value="OKS85881.1"/>
    <property type="molecule type" value="Genomic_DNA"/>
</dbReference>
<dbReference type="InterPro" id="IPR006710">
    <property type="entry name" value="Glyco_hydro_43"/>
</dbReference>
<feature type="active site" description="Proton acceptor" evidence="7">
    <location>
        <position position="61"/>
    </location>
</feature>
<evidence type="ECO:0000256" key="10">
    <source>
        <dbReference type="SAM" id="SignalP"/>
    </source>
</evidence>
<feature type="active site" description="Proton donor" evidence="7">
    <location>
        <position position="217"/>
    </location>
</feature>
<dbReference type="Proteomes" id="UP000186720">
    <property type="component" value="Unassembled WGS sequence"/>
</dbReference>
<dbReference type="InterPro" id="IPR006584">
    <property type="entry name" value="Cellulose-bd_IV"/>
</dbReference>
<evidence type="ECO:0000259" key="11">
    <source>
        <dbReference type="PROSITE" id="PS51175"/>
    </source>
</evidence>
<evidence type="ECO:0000256" key="1">
    <source>
        <dbReference type="ARBA" id="ARBA00009865"/>
    </source>
</evidence>
<evidence type="ECO:0000256" key="5">
    <source>
        <dbReference type="ARBA" id="ARBA00023277"/>
    </source>
</evidence>
<dbReference type="STRING" id="1302689.RG47T_1327"/>
<sequence>MFLFILIYNMKKLSKYLLLIGFMAAMATHTYAQNPLIMSQFTADPSARVFGDKVYVYPSHDIMATKGHGRAGWFNMADYHVFSSPNLTDWTDHGVIVSQNKVNWADSSAYAMWAPDCIARNGKYYFYFPAIVKPNIGRGFGIGVAIADKPQGPFVPQPEPIKGALGIDPNVFIDKDGQAYIYYAQGNIYAAKLKENMMELASEPKILGDLPEKGLKEGPYLFERKGIYYLTYPHVENKTERLEYAMASNPMGPFKFGGVIMKESPNCWTNHQSLIEFKGQWYLFYHRNDLSPNFDKNRSIRADSLFFNTDGTIREVIPTLRGVGVTRANKEIQIDRYSDISKEGVTIDFIDTAQRMKGWKTNLTEKGAWVRYNAVDFGAKKAKTVNVMATSEQGTVIEVRLDKLNGTLIGTIKTAKSGDWKMTKSNLLKIPSGTHDLFVVLKGVSPASIDWVRFD</sequence>
<proteinExistence type="inferred from homology"/>
<dbReference type="Gene3D" id="2.60.120.260">
    <property type="entry name" value="Galactose-binding domain-like"/>
    <property type="match status" value="1"/>
</dbReference>
<reference evidence="12 13" key="1">
    <citation type="submission" date="2016-11" db="EMBL/GenBank/DDBJ databases">
        <title>Whole Genome Sequencing of Mucilaginibacter polytrichastri RG4-7(T) isolated from the moss sample.</title>
        <authorList>
            <person name="Li Y."/>
        </authorList>
    </citation>
    <scope>NUCLEOTIDE SEQUENCE [LARGE SCALE GENOMIC DNA]</scope>
    <source>
        <strain evidence="12 13">RG4-7</strain>
    </source>
</reference>
<dbReference type="Pfam" id="PF03422">
    <property type="entry name" value="CBM_6"/>
    <property type="match status" value="1"/>
</dbReference>
<dbReference type="InterPro" id="IPR052176">
    <property type="entry name" value="Glycosyl_Hydrlase_43_Enz"/>
</dbReference>
<dbReference type="GO" id="GO:0004553">
    <property type="term" value="F:hydrolase activity, hydrolyzing O-glycosyl compounds"/>
    <property type="evidence" value="ECO:0007669"/>
    <property type="project" value="InterPro"/>
</dbReference>
<evidence type="ECO:0000256" key="3">
    <source>
        <dbReference type="ARBA" id="ARBA00022729"/>
    </source>
</evidence>
<keyword evidence="4 9" id="KW-0378">Hydrolase</keyword>
<dbReference type="AlphaFoldDB" id="A0A1Q5ZVU0"/>
<dbReference type="InterPro" id="IPR005084">
    <property type="entry name" value="CBM6"/>
</dbReference>
<dbReference type="InterPro" id="IPR023296">
    <property type="entry name" value="Glyco_hydro_beta-prop_sf"/>
</dbReference>
<dbReference type="Gene3D" id="2.115.10.20">
    <property type="entry name" value="Glycosyl hydrolase domain, family 43"/>
    <property type="match status" value="1"/>
</dbReference>
<dbReference type="GO" id="GO:0045493">
    <property type="term" value="P:xylan catabolic process"/>
    <property type="evidence" value="ECO:0007669"/>
    <property type="project" value="UniProtKB-KW"/>
</dbReference>
<dbReference type="SUPFAM" id="SSF75005">
    <property type="entry name" value="Arabinanase/levansucrase/invertase"/>
    <property type="match status" value="1"/>
</dbReference>
<keyword evidence="5" id="KW-0119">Carbohydrate metabolism</keyword>
<name>A0A1Q5ZVU0_9SPHI</name>
<keyword evidence="3 10" id="KW-0732">Signal</keyword>
<comment type="caution">
    <text evidence="12">The sequence shown here is derived from an EMBL/GenBank/DDBJ whole genome shotgun (WGS) entry which is preliminary data.</text>
</comment>
<comment type="similarity">
    <text evidence="1 9">Belongs to the glycosyl hydrolase 43 family.</text>
</comment>
<dbReference type="CDD" id="cd08990">
    <property type="entry name" value="GH43_AXH_like"/>
    <property type="match status" value="1"/>
</dbReference>
<evidence type="ECO:0000313" key="13">
    <source>
        <dbReference type="Proteomes" id="UP000186720"/>
    </source>
</evidence>
<keyword evidence="13" id="KW-1185">Reference proteome</keyword>
<keyword evidence="2" id="KW-0858">Xylan degradation</keyword>
<evidence type="ECO:0000256" key="2">
    <source>
        <dbReference type="ARBA" id="ARBA00022651"/>
    </source>
</evidence>
<feature type="chain" id="PRO_5010159624" description="CBM6 domain-containing protein" evidence="10">
    <location>
        <begin position="33"/>
        <end position="455"/>
    </location>
</feature>
<dbReference type="SMART" id="SM00606">
    <property type="entry name" value="CBD_IV"/>
    <property type="match status" value="1"/>
</dbReference>
<dbReference type="Pfam" id="PF04616">
    <property type="entry name" value="Glyco_hydro_43"/>
    <property type="match status" value="1"/>
</dbReference>
<feature type="signal peptide" evidence="10">
    <location>
        <begin position="1"/>
        <end position="32"/>
    </location>
</feature>
<feature type="site" description="Important for catalytic activity, responsible for pKa modulation of the active site Glu and correct orientation of both the proton donor and substrate" evidence="8">
    <location>
        <position position="168"/>
    </location>
</feature>
<dbReference type="PANTHER" id="PTHR43772">
    <property type="entry name" value="ENDO-1,4-BETA-XYLANASE"/>
    <property type="match status" value="1"/>
</dbReference>